<name>A0A3B5YRM0_WHEAT</name>
<dbReference type="Gramene" id="TraesCS1B02G064200.1">
    <property type="protein sequence ID" value="TraesCS1B02G064200.1.cds1"/>
    <property type="gene ID" value="TraesCS1B02G064200"/>
</dbReference>
<proteinExistence type="predicted"/>
<sequence length="114" mass="12844">MLMAGLLAMARSYGQKSKTKKRAAKGTVRDMEKRVMEAVRARGRARSSWFQRFMAASDGVDKAVQDFIEHHIKTSPCWSRISSACAQANSTLHIIYVLCLLFLFVSMCMLVILL</sequence>
<dbReference type="EnsemblPlants" id="TraesCS1B02G064200.1">
    <property type="protein sequence ID" value="TraesCS1B02G064200.1.cds1"/>
    <property type="gene ID" value="TraesCS1B02G064200"/>
</dbReference>
<reference evidence="2" key="2">
    <citation type="submission" date="2018-10" db="UniProtKB">
        <authorList>
            <consortium name="EnsemblPlants"/>
        </authorList>
    </citation>
    <scope>IDENTIFICATION</scope>
</reference>
<evidence type="ECO:0000256" key="1">
    <source>
        <dbReference type="SAM" id="Phobius"/>
    </source>
</evidence>
<accession>A0A3B5YRM0</accession>
<keyword evidence="1" id="KW-0472">Membrane</keyword>
<feature type="transmembrane region" description="Helical" evidence="1">
    <location>
        <begin position="94"/>
        <end position="113"/>
    </location>
</feature>
<organism evidence="2">
    <name type="scientific">Triticum aestivum</name>
    <name type="common">Wheat</name>
    <dbReference type="NCBI Taxonomy" id="4565"/>
    <lineage>
        <taxon>Eukaryota</taxon>
        <taxon>Viridiplantae</taxon>
        <taxon>Streptophyta</taxon>
        <taxon>Embryophyta</taxon>
        <taxon>Tracheophyta</taxon>
        <taxon>Spermatophyta</taxon>
        <taxon>Magnoliopsida</taxon>
        <taxon>Liliopsida</taxon>
        <taxon>Poales</taxon>
        <taxon>Poaceae</taxon>
        <taxon>BOP clade</taxon>
        <taxon>Pooideae</taxon>
        <taxon>Triticodae</taxon>
        <taxon>Triticeae</taxon>
        <taxon>Triticinae</taxon>
        <taxon>Triticum</taxon>
    </lineage>
</organism>
<keyword evidence="1" id="KW-0812">Transmembrane</keyword>
<dbReference type="Gramene" id="TraesCS1B03G0156700.1">
    <property type="protein sequence ID" value="TraesCS1B03G0156700.1.CDS1"/>
    <property type="gene ID" value="TraesCS1B03G0156700"/>
</dbReference>
<dbReference type="Gramene" id="TraesLAC1B03G00207950.1">
    <property type="protein sequence ID" value="TraesLAC1B03G00207950.1.CDS1"/>
    <property type="gene ID" value="TraesLAC1B03G00207950"/>
</dbReference>
<evidence type="ECO:0000313" key="2">
    <source>
        <dbReference type="EnsemblPlants" id="TraesCS1B02G064200.1.cds1"/>
    </source>
</evidence>
<keyword evidence="1" id="KW-1133">Transmembrane helix</keyword>
<reference evidence="2" key="1">
    <citation type="submission" date="2018-08" db="EMBL/GenBank/DDBJ databases">
        <authorList>
            <person name="Rossello M."/>
        </authorList>
    </citation>
    <scope>NUCLEOTIDE SEQUENCE [LARGE SCALE GENOMIC DNA]</scope>
    <source>
        <strain evidence="2">cv. Chinese Spring</strain>
    </source>
</reference>
<protein>
    <submittedName>
        <fullName evidence="2">Uncharacterized protein</fullName>
    </submittedName>
</protein>
<dbReference type="Proteomes" id="UP000019116">
    <property type="component" value="Chromosome 1B"/>
</dbReference>
<dbReference type="AlphaFoldDB" id="A0A3B5YRM0"/>
<keyword evidence="3" id="KW-1185">Reference proteome</keyword>
<evidence type="ECO:0000313" key="3">
    <source>
        <dbReference type="Proteomes" id="UP000019116"/>
    </source>
</evidence>